<dbReference type="OMA" id="AHPYSFQ"/>
<dbReference type="GO" id="GO:0003723">
    <property type="term" value="F:RNA binding"/>
    <property type="evidence" value="ECO:0007669"/>
    <property type="project" value="UniProtKB-UniRule"/>
</dbReference>
<evidence type="ECO:0008006" key="10">
    <source>
        <dbReference type="Google" id="ProtNLM"/>
    </source>
</evidence>
<evidence type="ECO:0000256" key="2">
    <source>
        <dbReference type="ARBA" id="ARBA00022884"/>
    </source>
</evidence>
<dbReference type="PANTHER" id="PTHR13948:SF3">
    <property type="entry name" value="FI21118P1"/>
    <property type="match status" value="1"/>
</dbReference>
<feature type="region of interest" description="Disordered" evidence="5">
    <location>
        <begin position="204"/>
        <end position="223"/>
    </location>
</feature>
<comment type="subcellular location">
    <subcellularLocation>
        <location evidence="1">Nucleus</location>
    </subcellularLocation>
</comment>
<feature type="region of interest" description="Disordered" evidence="5">
    <location>
        <begin position="418"/>
        <end position="444"/>
    </location>
</feature>
<proteinExistence type="predicted"/>
<gene>
    <name evidence="8" type="ORF">PIIN_05023</name>
</gene>
<dbReference type="OrthoDB" id="29523at2759"/>
<dbReference type="eggNOG" id="KOG0154">
    <property type="taxonomic scope" value="Eukaryota"/>
</dbReference>
<evidence type="ECO:0000313" key="9">
    <source>
        <dbReference type="Proteomes" id="UP000007148"/>
    </source>
</evidence>
<feature type="compositionally biased region" description="Basic and acidic residues" evidence="5">
    <location>
        <begin position="65"/>
        <end position="77"/>
    </location>
</feature>
<feature type="domain" description="G-patch" evidence="7">
    <location>
        <begin position="644"/>
        <end position="690"/>
    </location>
</feature>
<feature type="region of interest" description="Disordered" evidence="5">
    <location>
        <begin position="476"/>
        <end position="515"/>
    </location>
</feature>
<dbReference type="InterPro" id="IPR000467">
    <property type="entry name" value="G_patch_dom"/>
</dbReference>
<evidence type="ECO:0000256" key="5">
    <source>
        <dbReference type="SAM" id="MobiDB-lite"/>
    </source>
</evidence>
<dbReference type="STRING" id="1109443.G4TIC2"/>
<evidence type="ECO:0000259" key="7">
    <source>
        <dbReference type="PROSITE" id="PS50174"/>
    </source>
</evidence>
<evidence type="ECO:0000256" key="4">
    <source>
        <dbReference type="PROSITE-ProRule" id="PRU00176"/>
    </source>
</evidence>
<dbReference type="GO" id="GO:0000398">
    <property type="term" value="P:mRNA splicing, via spliceosome"/>
    <property type="evidence" value="ECO:0007669"/>
    <property type="project" value="TreeGrafter"/>
</dbReference>
<dbReference type="InterPro" id="IPR035979">
    <property type="entry name" value="RBD_domain_sf"/>
</dbReference>
<dbReference type="InParanoid" id="G4TIC2"/>
<dbReference type="Proteomes" id="UP000007148">
    <property type="component" value="Unassembled WGS sequence"/>
</dbReference>
<dbReference type="SUPFAM" id="SSF54928">
    <property type="entry name" value="RNA-binding domain, RBD"/>
    <property type="match status" value="1"/>
</dbReference>
<feature type="region of interest" description="Disordered" evidence="5">
    <location>
        <begin position="376"/>
        <end position="396"/>
    </location>
</feature>
<dbReference type="InterPro" id="IPR000504">
    <property type="entry name" value="RRM_dom"/>
</dbReference>
<feature type="region of interest" description="Disordered" evidence="5">
    <location>
        <begin position="1"/>
        <end position="87"/>
    </location>
</feature>
<dbReference type="PROSITE" id="PS50102">
    <property type="entry name" value="RRM"/>
    <property type="match status" value="1"/>
</dbReference>
<dbReference type="GO" id="GO:0005634">
    <property type="term" value="C:nucleus"/>
    <property type="evidence" value="ECO:0007669"/>
    <property type="project" value="UniProtKB-SubCell"/>
</dbReference>
<dbReference type="InterPro" id="IPR012677">
    <property type="entry name" value="Nucleotide-bd_a/b_plait_sf"/>
</dbReference>
<sequence length="715" mass="78112">MSYREWDQHDYRGTVRRREDQDDSWDNKKRRRYDDSDNYDERGYRDTSRQDDGYNQHQSSHSGRSRADDDWRTRPDPMEEDTYDYQPKQYSKGKKMIASEASQHVIFLGLDPDFMESDLVLYLQSLDLKLEGVTIIRDRVTGISTFSVGRCIALTYIQEAQKFVEPNFPFVNLPPPQSHGASAAIAYNDGTGAHLGRRVKIDYSQSAQGSGTRPGARSGNDGTRDIGNSACCVVLLRGLDPMATLEPIAEALKASSGAIGQGAQGMKRIVLVRDRYTAMGIGVAFVEFVDVESASQLLAATMSRELHPEGFRVLDRPVSTSFANPASFQPLAPHSLRDEGCVMGSTSLGGTEGVFAKYWDESTVVLEMAFEVSETAAKKEATNAPEKKKKKKNKEEDALVSVDINEFMTSAIKPEAKLSKTATPSTAFTAVDPDEPESIPDNKPLDKAMTFRKVAPLIASKKVATSITKWNEVSHELRSGPNTSQQPAMAAPTPTTTASSLRTSSGPVKVAPVEKGPVDDADLEFCILESMTCYLCSRQLKSQDQLKRHKNLANETLQQTAREKVAKAKAKASGSTETKPVYRDRASERRIIHGQPDIPLPEPVTNSSSSSGNHGSGHNSGKKGRDIPPPRIPTPPPIEPAKDENNIGNKLLKKMGWSQGTGLGLSGEGRVDPIQTAMYASGAGLGASKGKDITKVAGMDYAGLAKESARDRYEQ</sequence>
<dbReference type="EMBL" id="CAFZ01000105">
    <property type="protein sequence ID" value="CCA71088.1"/>
    <property type="molecule type" value="Genomic_DNA"/>
</dbReference>
<reference evidence="8 9" key="1">
    <citation type="journal article" date="2011" name="PLoS Pathog.">
        <title>Endophytic Life Strategies Decoded by Genome and Transcriptome Analyses of the Mutualistic Root Symbiont Piriformospora indica.</title>
        <authorList>
            <person name="Zuccaro A."/>
            <person name="Lahrmann U."/>
            <person name="Guldener U."/>
            <person name="Langen G."/>
            <person name="Pfiffi S."/>
            <person name="Biedenkopf D."/>
            <person name="Wong P."/>
            <person name="Samans B."/>
            <person name="Grimm C."/>
            <person name="Basiewicz M."/>
            <person name="Murat C."/>
            <person name="Martin F."/>
            <person name="Kogel K.H."/>
        </authorList>
    </citation>
    <scope>NUCLEOTIDE SEQUENCE [LARGE SCALE GENOMIC DNA]</scope>
    <source>
        <strain evidence="8 9">DSM 11827</strain>
    </source>
</reference>
<feature type="compositionally biased region" description="Low complexity" evidence="5">
    <location>
        <begin position="606"/>
        <end position="619"/>
    </location>
</feature>
<feature type="compositionally biased region" description="Basic and acidic residues" evidence="5">
    <location>
        <begin position="580"/>
        <end position="591"/>
    </location>
</feature>
<evidence type="ECO:0000256" key="3">
    <source>
        <dbReference type="ARBA" id="ARBA00023242"/>
    </source>
</evidence>
<accession>G4TIC2</accession>
<dbReference type="PROSITE" id="PS50174">
    <property type="entry name" value="G_PATCH"/>
    <property type="match status" value="1"/>
</dbReference>
<keyword evidence="9" id="KW-1185">Reference proteome</keyword>
<dbReference type="AlphaFoldDB" id="G4TIC2"/>
<feature type="compositionally biased region" description="Low complexity" evidence="5">
    <location>
        <begin position="483"/>
        <end position="505"/>
    </location>
</feature>
<feature type="region of interest" description="Disordered" evidence="5">
    <location>
        <begin position="555"/>
        <end position="645"/>
    </location>
</feature>
<keyword evidence="3" id="KW-0539">Nucleus</keyword>
<organism evidence="8 9">
    <name type="scientific">Serendipita indica (strain DSM 11827)</name>
    <name type="common">Root endophyte fungus</name>
    <name type="synonym">Piriformospora indica</name>
    <dbReference type="NCBI Taxonomy" id="1109443"/>
    <lineage>
        <taxon>Eukaryota</taxon>
        <taxon>Fungi</taxon>
        <taxon>Dikarya</taxon>
        <taxon>Basidiomycota</taxon>
        <taxon>Agaricomycotina</taxon>
        <taxon>Agaricomycetes</taxon>
        <taxon>Sebacinales</taxon>
        <taxon>Serendipitaceae</taxon>
        <taxon>Serendipita</taxon>
    </lineage>
</organism>
<dbReference type="FunCoup" id="G4TIC2">
    <property type="interactions" value="636"/>
</dbReference>
<feature type="compositionally biased region" description="Basic and acidic residues" evidence="5">
    <location>
        <begin position="32"/>
        <end position="54"/>
    </location>
</feature>
<dbReference type="Pfam" id="PF01585">
    <property type="entry name" value="G-patch"/>
    <property type="match status" value="1"/>
</dbReference>
<dbReference type="SMART" id="SM00443">
    <property type="entry name" value="G_patch"/>
    <property type="match status" value="1"/>
</dbReference>
<protein>
    <recommendedName>
        <fullName evidence="10">G-patch domain-containing protein</fullName>
    </recommendedName>
</protein>
<feature type="domain" description="RRM" evidence="6">
    <location>
        <begin position="232"/>
        <end position="325"/>
    </location>
</feature>
<comment type="caution">
    <text evidence="8">The sequence shown here is derived from an EMBL/GenBank/DDBJ whole genome shotgun (WGS) entry which is preliminary data.</text>
</comment>
<dbReference type="Gene3D" id="3.30.70.330">
    <property type="match status" value="1"/>
</dbReference>
<dbReference type="HOGENOM" id="CLU_023813_0_0_1"/>
<keyword evidence="2 4" id="KW-0694">RNA-binding</keyword>
<evidence type="ECO:0000259" key="6">
    <source>
        <dbReference type="PROSITE" id="PS50102"/>
    </source>
</evidence>
<evidence type="ECO:0000313" key="8">
    <source>
        <dbReference type="EMBL" id="CCA71088.1"/>
    </source>
</evidence>
<feature type="compositionally biased region" description="Pro residues" evidence="5">
    <location>
        <begin position="629"/>
        <end position="639"/>
    </location>
</feature>
<dbReference type="PANTHER" id="PTHR13948">
    <property type="entry name" value="RNA-BINDING PROTEIN"/>
    <property type="match status" value="1"/>
</dbReference>
<name>G4TIC2_SERID</name>
<feature type="compositionally biased region" description="Basic and acidic residues" evidence="5">
    <location>
        <begin position="1"/>
        <end position="20"/>
    </location>
</feature>
<evidence type="ECO:0000256" key="1">
    <source>
        <dbReference type="ARBA" id="ARBA00004123"/>
    </source>
</evidence>